<evidence type="ECO:0000256" key="5">
    <source>
        <dbReference type="ARBA" id="ARBA00022840"/>
    </source>
</evidence>
<reference evidence="16" key="1">
    <citation type="submission" date="2016-10" db="EMBL/GenBank/DDBJ databases">
        <authorList>
            <person name="Varghese N."/>
            <person name="Submissions S."/>
        </authorList>
    </citation>
    <scope>NUCLEOTIDE SEQUENCE [LARGE SCALE GENOMIC DNA]</scope>
    <source>
        <strain evidence="16">CGMCC 1.10121</strain>
    </source>
</reference>
<dbReference type="EC" id="7.2.2.11" evidence="10"/>
<proteinExistence type="predicted"/>
<dbReference type="InterPro" id="IPR013563">
    <property type="entry name" value="Oligopep_ABC_C"/>
</dbReference>
<evidence type="ECO:0000256" key="7">
    <source>
        <dbReference type="ARBA" id="ARBA00023065"/>
    </source>
</evidence>
<feature type="domain" description="ABC transporter" evidence="14">
    <location>
        <begin position="18"/>
        <end position="268"/>
    </location>
</feature>
<dbReference type="Pfam" id="PF00005">
    <property type="entry name" value="ABC_tran"/>
    <property type="match status" value="1"/>
</dbReference>
<dbReference type="Proteomes" id="UP000199126">
    <property type="component" value="Unassembled WGS sequence"/>
</dbReference>
<evidence type="ECO:0000256" key="11">
    <source>
        <dbReference type="ARBA" id="ARBA00044143"/>
    </source>
</evidence>
<keyword evidence="4" id="KW-0547">Nucleotide-binding</keyword>
<dbReference type="GO" id="GO:0016887">
    <property type="term" value="F:ATP hydrolysis activity"/>
    <property type="evidence" value="ECO:0007669"/>
    <property type="project" value="InterPro"/>
</dbReference>
<evidence type="ECO:0000256" key="4">
    <source>
        <dbReference type="ARBA" id="ARBA00022741"/>
    </source>
</evidence>
<dbReference type="RefSeq" id="WP_089822747.1">
    <property type="nucleotide sequence ID" value="NZ_FODV01000003.1"/>
</dbReference>
<keyword evidence="3" id="KW-1003">Cell membrane</keyword>
<keyword evidence="8" id="KW-0472">Membrane</keyword>
<feature type="region of interest" description="Disordered" evidence="13">
    <location>
        <begin position="340"/>
        <end position="359"/>
    </location>
</feature>
<evidence type="ECO:0000259" key="14">
    <source>
        <dbReference type="PROSITE" id="PS50893"/>
    </source>
</evidence>
<evidence type="ECO:0000313" key="15">
    <source>
        <dbReference type="EMBL" id="SEO59526.1"/>
    </source>
</evidence>
<evidence type="ECO:0000256" key="3">
    <source>
        <dbReference type="ARBA" id="ARBA00022475"/>
    </source>
</evidence>
<dbReference type="CDD" id="cd03257">
    <property type="entry name" value="ABC_NikE_OppD_transporters"/>
    <property type="match status" value="1"/>
</dbReference>
<dbReference type="AlphaFoldDB" id="A0A1H8QZL7"/>
<accession>A0A1H8QZL7</accession>
<dbReference type="PANTHER" id="PTHR43297:SF13">
    <property type="entry name" value="NICKEL ABC TRANSPORTER, ATP-BINDING PROTEIN"/>
    <property type="match status" value="1"/>
</dbReference>
<dbReference type="OrthoDB" id="18209at2157"/>
<evidence type="ECO:0000256" key="8">
    <source>
        <dbReference type="ARBA" id="ARBA00023136"/>
    </source>
</evidence>
<name>A0A1H8QZL7_9EURY</name>
<dbReference type="NCBIfam" id="TIGR01727">
    <property type="entry name" value="oligo_HPY"/>
    <property type="match status" value="1"/>
</dbReference>
<comment type="catalytic activity">
    <reaction evidence="12">
        <text>Ni(2+)(out) + ATP + H2O = Ni(2+)(in) + ADP + phosphate + H(+)</text>
        <dbReference type="Rhea" id="RHEA:15557"/>
        <dbReference type="ChEBI" id="CHEBI:15377"/>
        <dbReference type="ChEBI" id="CHEBI:15378"/>
        <dbReference type="ChEBI" id="CHEBI:30616"/>
        <dbReference type="ChEBI" id="CHEBI:43474"/>
        <dbReference type="ChEBI" id="CHEBI:49786"/>
        <dbReference type="ChEBI" id="CHEBI:456216"/>
        <dbReference type="EC" id="7.2.2.11"/>
    </reaction>
    <physiologicalReaction direction="left-to-right" evidence="12">
        <dbReference type="Rhea" id="RHEA:15558"/>
    </physiologicalReaction>
</comment>
<keyword evidence="16" id="KW-1185">Reference proteome</keyword>
<keyword evidence="6" id="KW-1278">Translocase</keyword>
<dbReference type="Pfam" id="PF08352">
    <property type="entry name" value="oligo_HPY"/>
    <property type="match status" value="1"/>
</dbReference>
<dbReference type="PROSITE" id="PS50893">
    <property type="entry name" value="ABC_TRANSPORTER_2"/>
    <property type="match status" value="1"/>
</dbReference>
<dbReference type="GO" id="GO:0015833">
    <property type="term" value="P:peptide transport"/>
    <property type="evidence" value="ECO:0007669"/>
    <property type="project" value="InterPro"/>
</dbReference>
<evidence type="ECO:0000256" key="13">
    <source>
        <dbReference type="SAM" id="MobiDB-lite"/>
    </source>
</evidence>
<evidence type="ECO:0000256" key="6">
    <source>
        <dbReference type="ARBA" id="ARBA00022967"/>
    </source>
</evidence>
<dbReference type="EMBL" id="FODV01000003">
    <property type="protein sequence ID" value="SEO59526.1"/>
    <property type="molecule type" value="Genomic_DNA"/>
</dbReference>
<dbReference type="InterPro" id="IPR017871">
    <property type="entry name" value="ABC_transporter-like_CS"/>
</dbReference>
<dbReference type="SMART" id="SM00382">
    <property type="entry name" value="AAA"/>
    <property type="match status" value="1"/>
</dbReference>
<comment type="subunit">
    <text evidence="9">The complex is composed of two ATP-binding proteins (NikD and NikE), two transmembrane proteins (NikB and NikC) and a solute-binding protein (NikA).</text>
</comment>
<protein>
    <recommendedName>
        <fullName evidence="11">Nickel import system ATP-binding protein NikD</fullName>
        <ecNumber evidence="10">7.2.2.11</ecNumber>
    </recommendedName>
</protein>
<dbReference type="InterPro" id="IPR027417">
    <property type="entry name" value="P-loop_NTPase"/>
</dbReference>
<dbReference type="PROSITE" id="PS00211">
    <property type="entry name" value="ABC_TRANSPORTER_1"/>
    <property type="match status" value="1"/>
</dbReference>
<evidence type="ECO:0000256" key="9">
    <source>
        <dbReference type="ARBA" id="ARBA00038669"/>
    </source>
</evidence>
<dbReference type="InterPro" id="IPR050388">
    <property type="entry name" value="ABC_Ni/Peptide_Import"/>
</dbReference>
<evidence type="ECO:0000256" key="1">
    <source>
        <dbReference type="ARBA" id="ARBA00004202"/>
    </source>
</evidence>
<dbReference type="GO" id="GO:0005886">
    <property type="term" value="C:plasma membrane"/>
    <property type="evidence" value="ECO:0007669"/>
    <property type="project" value="UniProtKB-SubCell"/>
</dbReference>
<keyword evidence="7" id="KW-0406">Ion transport</keyword>
<evidence type="ECO:0000256" key="2">
    <source>
        <dbReference type="ARBA" id="ARBA00022448"/>
    </source>
</evidence>
<keyword evidence="2" id="KW-0813">Transport</keyword>
<dbReference type="FunFam" id="3.40.50.300:FF:000016">
    <property type="entry name" value="Oligopeptide ABC transporter ATP-binding component"/>
    <property type="match status" value="1"/>
</dbReference>
<evidence type="ECO:0000256" key="12">
    <source>
        <dbReference type="ARBA" id="ARBA00048610"/>
    </source>
</evidence>
<feature type="compositionally biased region" description="Basic and acidic residues" evidence="13">
    <location>
        <begin position="340"/>
        <end position="351"/>
    </location>
</feature>
<dbReference type="Gene3D" id="3.40.50.300">
    <property type="entry name" value="P-loop containing nucleotide triphosphate hydrolases"/>
    <property type="match status" value="1"/>
</dbReference>
<dbReference type="SUPFAM" id="SSF52540">
    <property type="entry name" value="P-loop containing nucleoside triphosphate hydrolases"/>
    <property type="match status" value="1"/>
</dbReference>
<sequence length="359" mass="39384">MSSQTTTDRDRSSEEPILSIQDLRTVFYTDKEVIRAVDGISFDIHPGETVGIVGESGSGKSVTARSIMGLVDSPGRIENGRIEFRGENLVGKSQKQWRKIRGNGIAMVFQDPLTSLNPVYTVGNQIKEALRLHQGLSGQAATEEAISLLEAVGIPDAGRRVREYPHQFSGGMRQRAVIAMALACDPELLICDEPTTALDVTIQAQILELLNELQEERDLAIMFITHDMGVIAEIADRVNVMYAGEIIETASAVDLFGTPKHPYTQGLLRSIPGSHEQGERLWTIEGDVPTPNEEPTYCRFAPRCPKAFDECERVHPVSVPVEDGAQDHTTACLLYPEDRSETEAVALHESRSTTGGDTE</sequence>
<gene>
    <name evidence="15" type="ORF">SAMN04487948_103404</name>
</gene>
<dbReference type="PANTHER" id="PTHR43297">
    <property type="entry name" value="OLIGOPEPTIDE TRANSPORT ATP-BINDING PROTEIN APPD"/>
    <property type="match status" value="1"/>
</dbReference>
<evidence type="ECO:0000256" key="10">
    <source>
        <dbReference type="ARBA" id="ARBA00039098"/>
    </source>
</evidence>
<dbReference type="GO" id="GO:0005524">
    <property type="term" value="F:ATP binding"/>
    <property type="evidence" value="ECO:0007669"/>
    <property type="project" value="UniProtKB-KW"/>
</dbReference>
<evidence type="ECO:0000313" key="16">
    <source>
        <dbReference type="Proteomes" id="UP000199126"/>
    </source>
</evidence>
<keyword evidence="5 15" id="KW-0067">ATP-binding</keyword>
<comment type="subcellular location">
    <subcellularLocation>
        <location evidence="1">Cell membrane</location>
        <topology evidence="1">Peripheral membrane protein</topology>
    </subcellularLocation>
</comment>
<dbReference type="GO" id="GO:0015413">
    <property type="term" value="F:ABC-type nickel transporter activity"/>
    <property type="evidence" value="ECO:0007669"/>
    <property type="project" value="UniProtKB-EC"/>
</dbReference>
<dbReference type="InterPro" id="IPR003593">
    <property type="entry name" value="AAA+_ATPase"/>
</dbReference>
<organism evidence="15 16">
    <name type="scientific">Halogranum amylolyticum</name>
    <dbReference type="NCBI Taxonomy" id="660520"/>
    <lineage>
        <taxon>Archaea</taxon>
        <taxon>Methanobacteriati</taxon>
        <taxon>Methanobacteriota</taxon>
        <taxon>Stenosarchaea group</taxon>
        <taxon>Halobacteria</taxon>
        <taxon>Halobacteriales</taxon>
        <taxon>Haloferacaceae</taxon>
    </lineage>
</organism>
<dbReference type="InterPro" id="IPR003439">
    <property type="entry name" value="ABC_transporter-like_ATP-bd"/>
</dbReference>